<reference evidence="1 2" key="1">
    <citation type="journal article" date="2018" name="Genome Biol. Evol.">
        <title>The Genome Sequence of "Candidatus Fokinia solitaria": Insights on Reductive Evolution in Rickettsiales.</title>
        <authorList>
            <person name="Floriano A.M."/>
            <person name="Castelli M."/>
            <person name="Krenek S."/>
            <person name="Berendonk T.U."/>
            <person name="Bazzocchi C."/>
            <person name="Petroni G."/>
            <person name="Sassera D."/>
        </authorList>
    </citation>
    <scope>NUCLEOTIDE SEQUENCE [LARGE SCALE GENOMIC DNA]</scope>
    <source>
        <strain evidence="1">Rio ETE_ALG 3VII</strain>
    </source>
</reference>
<gene>
    <name evidence="1" type="ORF">Fsol_00144</name>
</gene>
<organism evidence="1 2">
    <name type="scientific">Candidatus Fokinia solitaria</name>
    <dbReference type="NCBI Taxonomy" id="1802984"/>
    <lineage>
        <taxon>Bacteria</taxon>
        <taxon>Pseudomonadati</taxon>
        <taxon>Pseudomonadota</taxon>
        <taxon>Alphaproteobacteria</taxon>
        <taxon>Rickettsiales</taxon>
        <taxon>Candidatus Midichloriaceae</taxon>
        <taxon>Candidatus Fokinia</taxon>
    </lineage>
</organism>
<dbReference type="KEGG" id="fso:Fsol_00144"/>
<evidence type="ECO:0000313" key="2">
    <source>
        <dbReference type="Proteomes" id="UP000244519"/>
    </source>
</evidence>
<keyword evidence="2" id="KW-1185">Reference proteome</keyword>
<dbReference type="AlphaFoldDB" id="A0A2U8BRI7"/>
<dbReference type="OrthoDB" id="569000at2"/>
<dbReference type="RefSeq" id="WP_108672995.1">
    <property type="nucleotide sequence ID" value="NZ_CP025989.1"/>
</dbReference>
<sequence length="334" mass="39286">MNFEFHYYVNFIVAITAGFTFKDACKIAYSAQYVDHNHTQYNVYLAKAGKNIKLFTNHVSCSNNIMNPSQLPLILYLAFHFVPGNPQIVAINRSDQVKNFLCTTKNANLAKKMLIKGLETKDPYYIGIASHAYADTWAHQNFSGVIDEINALYPPRSYLQIGHLDAFTLPDSINTVWYDTRLKNPLVDNNAIFIEAAIYLLKHYMKFRQHSKVNYIQSKRQLQQFLGSTFQIPNIKYRIQEYRKYIELTYSKKLQYFDEMKWIKKISNHEIIDDTIFVQDISQFQNSDWYKFQIACKAYFECIYPKLLARIHSYYRNYPVSTELSPTSFHYLTT</sequence>
<protein>
    <submittedName>
        <fullName evidence="1">Uncharacterized protein</fullName>
    </submittedName>
</protein>
<dbReference type="EMBL" id="CP025989">
    <property type="protein sequence ID" value="AWD32952.1"/>
    <property type="molecule type" value="Genomic_DNA"/>
</dbReference>
<dbReference type="Pfam" id="PF20551">
    <property type="entry name" value="DUF6765"/>
    <property type="match status" value="1"/>
</dbReference>
<dbReference type="InterPro" id="IPR046653">
    <property type="entry name" value="DUF6765"/>
</dbReference>
<evidence type="ECO:0000313" key="1">
    <source>
        <dbReference type="EMBL" id="AWD32952.1"/>
    </source>
</evidence>
<name>A0A2U8BRI7_9RICK</name>
<dbReference type="Proteomes" id="UP000244519">
    <property type="component" value="Chromosome"/>
</dbReference>
<proteinExistence type="predicted"/>
<accession>A0A2U8BRI7</accession>